<dbReference type="EMBL" id="BAQD01000147">
    <property type="protein sequence ID" value="GBQ08913.1"/>
    <property type="molecule type" value="Genomic_DNA"/>
</dbReference>
<reference evidence="1" key="1">
    <citation type="submission" date="2013-04" db="EMBL/GenBank/DDBJ databases">
        <title>The genome sequencing project of 58 acetic acid bacteria.</title>
        <authorList>
            <person name="Okamoto-Kainuma A."/>
            <person name="Ishikawa M."/>
            <person name="Umino S."/>
            <person name="Koizumi Y."/>
            <person name="Shiwa Y."/>
            <person name="Yoshikawa H."/>
            <person name="Matsutani M."/>
            <person name="Matsushita K."/>
        </authorList>
    </citation>
    <scope>NUCLEOTIDE SEQUENCE</scope>
    <source>
        <strain evidence="1">DSM 15669</strain>
    </source>
</reference>
<name>A0ABQ0P181_9PROT</name>
<dbReference type="Proteomes" id="UP001062901">
    <property type="component" value="Unassembled WGS sequence"/>
</dbReference>
<comment type="caution">
    <text evidence="1">The sequence shown here is derived from an EMBL/GenBank/DDBJ whole genome shotgun (WGS) entry which is preliminary data.</text>
</comment>
<sequence>MGHMTLIVPVPVEIRFLADVVGEATSFAFIEAHAGQKLWVPRVRVDNSHLARSWGVDAAHCLSEHFGGDQYQVPMLKVWRVRRLALMGYSHNDIVVRVGVSRAMIHSVLYSLQDAVRAARIVPDERQLSLF</sequence>
<protein>
    <submittedName>
        <fullName evidence="1">Uncharacterized protein</fullName>
    </submittedName>
</protein>
<keyword evidence="2" id="KW-1185">Reference proteome</keyword>
<gene>
    <name evidence="1" type="ORF">AA15669_1960</name>
</gene>
<organism evidence="1 2">
    <name type="scientific">Saccharibacter floricola DSM 15669</name>
    <dbReference type="NCBI Taxonomy" id="1123227"/>
    <lineage>
        <taxon>Bacteria</taxon>
        <taxon>Pseudomonadati</taxon>
        <taxon>Pseudomonadota</taxon>
        <taxon>Alphaproteobacteria</taxon>
        <taxon>Acetobacterales</taxon>
        <taxon>Acetobacteraceae</taxon>
        <taxon>Saccharibacter</taxon>
    </lineage>
</organism>
<evidence type="ECO:0000313" key="2">
    <source>
        <dbReference type="Proteomes" id="UP001062901"/>
    </source>
</evidence>
<proteinExistence type="predicted"/>
<evidence type="ECO:0000313" key="1">
    <source>
        <dbReference type="EMBL" id="GBQ08913.1"/>
    </source>
</evidence>
<accession>A0ABQ0P181</accession>
<dbReference type="RefSeq" id="WP_018980452.1">
    <property type="nucleotide sequence ID" value="NZ_BAQD01000147.1"/>
</dbReference>